<evidence type="ECO:0000313" key="3">
    <source>
        <dbReference type="Proteomes" id="UP000277582"/>
    </source>
</evidence>
<gene>
    <name evidence="2" type="ORF">D6D85_11185</name>
</gene>
<sequence length="36" mass="4117">MKNEGPINVVITKVDRRGRAILPKDIREKVNIKEEG</sequence>
<reference evidence="2 3" key="1">
    <citation type="submission" date="2018-10" db="EMBL/GenBank/DDBJ databases">
        <title>Co-occurring genomic capacity for anaerobic methane metabolism and dissimilatory sulfite reduction discovered in the Korarchaeota.</title>
        <authorList>
            <person name="Mckay L.J."/>
            <person name="Dlakic M."/>
            <person name="Fields M.W."/>
            <person name="Delmont T.O."/>
            <person name="Eren A.M."/>
            <person name="Jay Z.J."/>
            <person name="Klingelsmith K.B."/>
            <person name="Rusch D.B."/>
            <person name="Inskeep W.P."/>
        </authorList>
    </citation>
    <scope>NUCLEOTIDE SEQUENCE [LARGE SCALE GENOMIC DNA]</scope>
    <source>
        <strain evidence="2 3">MDKW</strain>
    </source>
</reference>
<accession>A0A3R9PFQ5</accession>
<keyword evidence="3" id="KW-1185">Reference proteome</keyword>
<dbReference type="EMBL" id="RCOS01000127">
    <property type="protein sequence ID" value="RSN73177.1"/>
    <property type="molecule type" value="Genomic_DNA"/>
</dbReference>
<dbReference type="NCBIfam" id="TIGR01439">
    <property type="entry name" value="lp_hng_hel_AbrB"/>
    <property type="match status" value="1"/>
</dbReference>
<protein>
    <recommendedName>
        <fullName evidence="1">SpoVT-AbrB domain-containing protein</fullName>
    </recommendedName>
</protein>
<evidence type="ECO:0000259" key="1">
    <source>
        <dbReference type="PROSITE" id="PS51740"/>
    </source>
</evidence>
<dbReference type="PROSITE" id="PS51740">
    <property type="entry name" value="SPOVT_ABRB"/>
    <property type="match status" value="1"/>
</dbReference>
<dbReference type="InterPro" id="IPR037914">
    <property type="entry name" value="SpoVT-AbrB_sf"/>
</dbReference>
<feature type="domain" description="SpoVT-AbrB" evidence="1">
    <location>
        <begin position="9"/>
        <end position="36"/>
    </location>
</feature>
<dbReference type="SUPFAM" id="SSF89447">
    <property type="entry name" value="AbrB/MazE/MraZ-like"/>
    <property type="match status" value="1"/>
</dbReference>
<name>A0A3R9PFQ5_9CREN</name>
<dbReference type="InterPro" id="IPR007159">
    <property type="entry name" value="SpoVT-AbrB_dom"/>
</dbReference>
<dbReference type="Proteomes" id="UP000277582">
    <property type="component" value="Unassembled WGS sequence"/>
</dbReference>
<dbReference type="Gene3D" id="2.10.260.10">
    <property type="match status" value="1"/>
</dbReference>
<dbReference type="AlphaFoldDB" id="A0A3R9PFQ5"/>
<evidence type="ECO:0000313" key="2">
    <source>
        <dbReference type="EMBL" id="RSN73177.1"/>
    </source>
</evidence>
<dbReference type="GO" id="GO:0003677">
    <property type="term" value="F:DNA binding"/>
    <property type="evidence" value="ECO:0007669"/>
    <property type="project" value="InterPro"/>
</dbReference>
<comment type="caution">
    <text evidence="2">The sequence shown here is derived from an EMBL/GenBank/DDBJ whole genome shotgun (WGS) entry which is preliminary data.</text>
</comment>
<proteinExistence type="predicted"/>
<organism evidence="2 3">
    <name type="scientific">Candidatus Methanodesulfokora washburnensis</name>
    <dbReference type="NCBI Taxonomy" id="2478471"/>
    <lineage>
        <taxon>Archaea</taxon>
        <taxon>Thermoproteota</taxon>
        <taxon>Candidatus Korarchaeia</taxon>
        <taxon>Candidatus Korarchaeia incertae sedis</taxon>
        <taxon>Candidatus Methanodesulfokora</taxon>
    </lineage>
</organism>
<dbReference type="OrthoDB" id="28233at2157"/>